<sequence>MVSDRVDTSYFDSAMEVAESGWRGFYYPQRGHILFDSLRRTLAMLKSFFVVFSLKLDHLQNAKLASFLQKIEQTVRRHANQFHPLPLGDDGYITPEQGKVFHQFQLDVLRFLNKAQKWYITMEDSLLRHSLVTVGEISAIIDSNLGILEFINSNLKIETIRFFDGLNHPEEEPTQIIKAEMTLWMKFLRSLICFAHEPTQTLLAHAEAVSIHLNLVFMRNLEDALYGLEVYLVHNARYEEDDDGESDKVRLLALVEKIKPSNLLSSETYNQALRSSKLSRQSLSSTPQDMDDGTFIATDNFLYSLISVLWEMLRRNTGSVVSSKDHLREFFEGLRSLRSILWQQKAQQPNNIIPDIVEAVCDAGVLCSSLNQTNMEPNLGMFQDFTETISSIRTKVGGADPQLPTFNFPTTNQLGFVDFVTQKLIELTSGKSQHVQTIHDELVSIRPFLGDIVKLHRQHEELQTLWDRILKMAYKVESFIDSLLVDTSDDLFSGSFDSIMEDIRNIKMEMQVRRPEIESRRPEIQAVKEGSGKWDPVVSQKTTLLTPTDEVVGLVDDAKVIMDQLKRDTKQLRVVAIVGMAGLGKTTFASKIYNHSSISHRFAARAWCPISQVVNKKNVLSELMKQIDPRVDLSELKEQDYEEKLWRMLKGKKYLIFLDDVWDMEALDSLTISFPDDKVGSRILLTSRYEDVVPEEMLLDGKVHLLRNLNGEESLELLNRKLSPREEDLNSDLVKQIAVYCKGLPLTIMIVAGLMATTGPKGWEQIRDDLSSGSASVTEHCYETLERSYGHLPDYLRPCLLYFGTFPEDERVSVEKLLYLWIGEGFVREVEGKRKKDVAEEYLKSLIGRSLIFVSRGISDVGAETCYVHDLVHSFCLQKAEAEQFFHLVKGVDELRNFSEPCSLRRLCIHSEPSHFWESKLFSPRARSLLFHRHKSETGWLPPVTDASFVIGMCKLLMVLDMYDMTLFSEFPSDIEELVQLSFLAISGHFLSIPSCIGKLTNLETLILWTPFDELSFPDSLWNLRKLKLIEFSGSKYYGGFVISLENLDNSPVLCELEKFWRLRIPFGSNIELLMRKFPNVGSLKFIVCQGDDGSGMDSNGIIFPDFLLQLESLELSWDGGFRCDGEFELSFPASLKTLTLDSCDFCWGAFSIIGKLPNLEVLRLHWVTFKEGIWEMKEGDFSKLKFLRLYRLENLARWTADNVEFGSLEILVLSWCTKIEELPDGLEKVVTLKMIEIDHCTETAQDWARQVEEKQVEDWGNSEFKVIISS</sequence>
<dbReference type="GO" id="GO:0051607">
    <property type="term" value="P:defense response to virus"/>
    <property type="evidence" value="ECO:0007669"/>
    <property type="project" value="UniProtKB-ARBA"/>
</dbReference>
<dbReference type="GO" id="GO:0005524">
    <property type="term" value="F:ATP binding"/>
    <property type="evidence" value="ECO:0007669"/>
    <property type="project" value="UniProtKB-KW"/>
</dbReference>
<dbReference type="Proteomes" id="UP001161247">
    <property type="component" value="Chromosome 7"/>
</dbReference>
<dbReference type="FunFam" id="1.10.10.10:FF:000322">
    <property type="entry name" value="Probable disease resistance protein At1g63360"/>
    <property type="match status" value="1"/>
</dbReference>
<proteinExistence type="inferred from homology"/>
<evidence type="ECO:0000256" key="3">
    <source>
        <dbReference type="ARBA" id="ARBA00008894"/>
    </source>
</evidence>
<accession>A0AAV1E2P5</accession>
<dbReference type="FunFam" id="3.40.50.300:FF:001091">
    <property type="entry name" value="Probable disease resistance protein At1g61300"/>
    <property type="match status" value="1"/>
</dbReference>
<comment type="subcellular location">
    <subcellularLocation>
        <location evidence="2">Cytoplasm</location>
    </subcellularLocation>
</comment>
<dbReference type="GO" id="GO:0005737">
    <property type="term" value="C:cytoplasm"/>
    <property type="evidence" value="ECO:0007669"/>
    <property type="project" value="UniProtKB-SubCell"/>
</dbReference>
<keyword evidence="4" id="KW-0963">Cytoplasm</keyword>
<organism evidence="13 14">
    <name type="scientific">Oldenlandia corymbosa var. corymbosa</name>
    <dbReference type="NCBI Taxonomy" id="529605"/>
    <lineage>
        <taxon>Eukaryota</taxon>
        <taxon>Viridiplantae</taxon>
        <taxon>Streptophyta</taxon>
        <taxon>Embryophyta</taxon>
        <taxon>Tracheophyta</taxon>
        <taxon>Spermatophyta</taxon>
        <taxon>Magnoliopsida</taxon>
        <taxon>eudicotyledons</taxon>
        <taxon>Gunneridae</taxon>
        <taxon>Pentapetalae</taxon>
        <taxon>asterids</taxon>
        <taxon>lamiids</taxon>
        <taxon>Gentianales</taxon>
        <taxon>Rubiaceae</taxon>
        <taxon>Rubioideae</taxon>
        <taxon>Spermacoceae</taxon>
        <taxon>Hedyotis-Oldenlandia complex</taxon>
        <taxon>Oldenlandia</taxon>
    </lineage>
</organism>
<keyword evidence="10" id="KW-0067">ATP-binding</keyword>
<evidence type="ECO:0000256" key="5">
    <source>
        <dbReference type="ARBA" id="ARBA00022614"/>
    </source>
</evidence>
<dbReference type="PRINTS" id="PR00364">
    <property type="entry name" value="DISEASERSIST"/>
</dbReference>
<keyword evidence="7" id="KW-0677">Repeat</keyword>
<evidence type="ECO:0000256" key="6">
    <source>
        <dbReference type="ARBA" id="ARBA00022667"/>
    </source>
</evidence>
<dbReference type="InterPro" id="IPR032675">
    <property type="entry name" value="LRR_dom_sf"/>
</dbReference>
<evidence type="ECO:0000256" key="8">
    <source>
        <dbReference type="ARBA" id="ARBA00022741"/>
    </source>
</evidence>
<dbReference type="InterPro" id="IPR002182">
    <property type="entry name" value="NB-ARC"/>
</dbReference>
<name>A0AAV1E2P5_OLDCO</name>
<feature type="domain" description="NB-ARC" evidence="11">
    <location>
        <begin position="561"/>
        <end position="725"/>
    </location>
</feature>
<evidence type="ECO:0000256" key="4">
    <source>
        <dbReference type="ARBA" id="ARBA00022490"/>
    </source>
</evidence>
<evidence type="ECO:0000256" key="2">
    <source>
        <dbReference type="ARBA" id="ARBA00004496"/>
    </source>
</evidence>
<evidence type="ECO:0000259" key="12">
    <source>
        <dbReference type="Pfam" id="PF23559"/>
    </source>
</evidence>
<dbReference type="GO" id="GO:0043531">
    <property type="term" value="F:ADP binding"/>
    <property type="evidence" value="ECO:0007669"/>
    <property type="project" value="InterPro"/>
</dbReference>
<dbReference type="Pfam" id="PF23559">
    <property type="entry name" value="WHD_DRP"/>
    <property type="match status" value="1"/>
</dbReference>
<dbReference type="InterPro" id="IPR058922">
    <property type="entry name" value="WHD_DRP"/>
</dbReference>
<gene>
    <name evidence="13" type="ORF">OLC1_LOCUS20562</name>
</gene>
<dbReference type="EMBL" id="OX459124">
    <property type="protein sequence ID" value="CAI9113587.1"/>
    <property type="molecule type" value="Genomic_DNA"/>
</dbReference>
<dbReference type="PANTHER" id="PTHR23155">
    <property type="entry name" value="DISEASE RESISTANCE PROTEIN RP"/>
    <property type="match status" value="1"/>
</dbReference>
<keyword evidence="14" id="KW-1185">Reference proteome</keyword>
<comment type="function">
    <text evidence="1">Confers resistance to late blight (Phytophthora infestans) races carrying the avirulence gene Avr1. Resistance proteins guard the plant against pathogens that contain an appropriate avirulence protein via an indirect interaction with this avirulence protein. That triggers a defense system including the hypersensitive response, which restricts the pathogen growth.</text>
</comment>
<evidence type="ECO:0000256" key="9">
    <source>
        <dbReference type="ARBA" id="ARBA00022821"/>
    </source>
</evidence>
<dbReference type="GO" id="GO:0009626">
    <property type="term" value="P:plant-type hypersensitive response"/>
    <property type="evidence" value="ECO:0007669"/>
    <property type="project" value="UniProtKB-KW"/>
</dbReference>
<evidence type="ECO:0000256" key="10">
    <source>
        <dbReference type="ARBA" id="ARBA00022840"/>
    </source>
</evidence>
<dbReference type="Gene3D" id="1.10.8.430">
    <property type="entry name" value="Helical domain of apoptotic protease-activating factors"/>
    <property type="match status" value="1"/>
</dbReference>
<dbReference type="InterPro" id="IPR027417">
    <property type="entry name" value="P-loop_NTPase"/>
</dbReference>
<dbReference type="SUPFAM" id="SSF52540">
    <property type="entry name" value="P-loop containing nucleoside triphosphate hydrolases"/>
    <property type="match status" value="1"/>
</dbReference>
<comment type="similarity">
    <text evidence="3">Belongs to the disease resistance NB-LRR family.</text>
</comment>
<dbReference type="SUPFAM" id="SSF52058">
    <property type="entry name" value="L domain-like"/>
    <property type="match status" value="1"/>
</dbReference>
<feature type="domain" description="Disease resistance protein winged helix" evidence="12">
    <location>
        <begin position="806"/>
        <end position="875"/>
    </location>
</feature>
<keyword evidence="5" id="KW-0433">Leucine-rich repeat</keyword>
<keyword evidence="6" id="KW-0381">Hypersensitive response</keyword>
<dbReference type="Gene3D" id="3.40.50.300">
    <property type="entry name" value="P-loop containing nucleotide triphosphate hydrolases"/>
    <property type="match status" value="1"/>
</dbReference>
<dbReference type="Gene3D" id="3.80.10.10">
    <property type="entry name" value="Ribonuclease Inhibitor"/>
    <property type="match status" value="1"/>
</dbReference>
<reference evidence="13" key="1">
    <citation type="submission" date="2023-03" db="EMBL/GenBank/DDBJ databases">
        <authorList>
            <person name="Julca I."/>
        </authorList>
    </citation>
    <scope>NUCLEOTIDE SEQUENCE</scope>
</reference>
<evidence type="ECO:0000256" key="1">
    <source>
        <dbReference type="ARBA" id="ARBA00002074"/>
    </source>
</evidence>
<dbReference type="InterPro" id="IPR044974">
    <property type="entry name" value="Disease_R_plants"/>
</dbReference>
<evidence type="ECO:0000259" key="11">
    <source>
        <dbReference type="Pfam" id="PF00931"/>
    </source>
</evidence>
<dbReference type="InterPro" id="IPR036388">
    <property type="entry name" value="WH-like_DNA-bd_sf"/>
</dbReference>
<dbReference type="CDD" id="cd14798">
    <property type="entry name" value="RX-CC_like"/>
    <property type="match status" value="1"/>
</dbReference>
<evidence type="ECO:0000256" key="7">
    <source>
        <dbReference type="ARBA" id="ARBA00022737"/>
    </source>
</evidence>
<evidence type="ECO:0000313" key="14">
    <source>
        <dbReference type="Proteomes" id="UP001161247"/>
    </source>
</evidence>
<dbReference type="PANTHER" id="PTHR23155:SF1152">
    <property type="entry name" value="AAA+ ATPASE DOMAIN-CONTAINING PROTEIN"/>
    <property type="match status" value="1"/>
</dbReference>
<dbReference type="Pfam" id="PF00931">
    <property type="entry name" value="NB-ARC"/>
    <property type="match status" value="1"/>
</dbReference>
<dbReference type="AlphaFoldDB" id="A0AAV1E2P5"/>
<keyword evidence="8" id="KW-0547">Nucleotide-binding</keyword>
<dbReference type="InterPro" id="IPR042197">
    <property type="entry name" value="Apaf_helical"/>
</dbReference>
<keyword evidence="9" id="KW-0611">Plant defense</keyword>
<dbReference type="InterPro" id="IPR038005">
    <property type="entry name" value="RX-like_CC"/>
</dbReference>
<dbReference type="Gene3D" id="1.10.10.10">
    <property type="entry name" value="Winged helix-like DNA-binding domain superfamily/Winged helix DNA-binding domain"/>
    <property type="match status" value="1"/>
</dbReference>
<evidence type="ECO:0000313" key="13">
    <source>
        <dbReference type="EMBL" id="CAI9113587.1"/>
    </source>
</evidence>
<protein>
    <submittedName>
        <fullName evidence="13">OLC1v1014216C1</fullName>
    </submittedName>
</protein>